<organism evidence="5">
    <name type="scientific">marine sediment metagenome</name>
    <dbReference type="NCBI Taxonomy" id="412755"/>
    <lineage>
        <taxon>unclassified sequences</taxon>
        <taxon>metagenomes</taxon>
        <taxon>ecological metagenomes</taxon>
    </lineage>
</organism>
<dbReference type="SMART" id="SM01001">
    <property type="entry name" value="AIRC"/>
    <property type="match status" value="1"/>
</dbReference>
<dbReference type="Pfam" id="PF00731">
    <property type="entry name" value="AIRC"/>
    <property type="match status" value="1"/>
</dbReference>
<gene>
    <name evidence="5" type="ORF">LCGC14_1232580</name>
</gene>
<dbReference type="InterPro" id="IPR033747">
    <property type="entry name" value="PurE_ClassI"/>
</dbReference>
<dbReference type="SUPFAM" id="SSF52255">
    <property type="entry name" value="N5-CAIR mutase (phosphoribosylaminoimidazole carboxylase, PurE)"/>
    <property type="match status" value="1"/>
</dbReference>
<protein>
    <recommendedName>
        <fullName evidence="4">PurE domain-containing protein</fullName>
    </recommendedName>
</protein>
<feature type="domain" description="PurE" evidence="4">
    <location>
        <begin position="4"/>
        <end position="153"/>
    </location>
</feature>
<comment type="pathway">
    <text evidence="3">Purine metabolism.</text>
</comment>
<evidence type="ECO:0000256" key="2">
    <source>
        <dbReference type="ARBA" id="ARBA00023235"/>
    </source>
</evidence>
<evidence type="ECO:0000256" key="1">
    <source>
        <dbReference type="ARBA" id="ARBA00022755"/>
    </source>
</evidence>
<evidence type="ECO:0000259" key="4">
    <source>
        <dbReference type="SMART" id="SM01001"/>
    </source>
</evidence>
<dbReference type="Gene3D" id="3.40.50.1970">
    <property type="match status" value="1"/>
</dbReference>
<reference evidence="5" key="1">
    <citation type="journal article" date="2015" name="Nature">
        <title>Complex archaea that bridge the gap between prokaryotes and eukaryotes.</title>
        <authorList>
            <person name="Spang A."/>
            <person name="Saw J.H."/>
            <person name="Jorgensen S.L."/>
            <person name="Zaremba-Niedzwiedzka K."/>
            <person name="Martijn J."/>
            <person name="Lind A.E."/>
            <person name="van Eijk R."/>
            <person name="Schleper C."/>
            <person name="Guy L."/>
            <person name="Ettema T.J."/>
        </authorList>
    </citation>
    <scope>NUCLEOTIDE SEQUENCE</scope>
</reference>
<dbReference type="PANTHER" id="PTHR23046:SF2">
    <property type="entry name" value="PHOSPHORIBOSYLAMINOIMIDAZOLE CARBOXYLASE"/>
    <property type="match status" value="1"/>
</dbReference>
<name>A0A0F9L837_9ZZZZ</name>
<keyword evidence="1" id="KW-0658">Purine biosynthesis</keyword>
<sequence length="170" mass="18172">MDNPFVSIMLGSGSDHKLIEPHLPIFATLDIPYEVTVTSAHRSPKNTRDYVRSAEDRGCGVFITVAGLANHLSGTVAALTHKPVIGVPVASGPLHGQDALLSTVQMPPGVPVACVSIGGAKNAILLAARMLAIHDDKIASHLEQLRMEMIRQVNEQNRDLGTPPLNVDYL</sequence>
<proteinExistence type="inferred from homology"/>
<dbReference type="GO" id="GO:0016853">
    <property type="term" value="F:isomerase activity"/>
    <property type="evidence" value="ECO:0007669"/>
    <property type="project" value="UniProtKB-KW"/>
</dbReference>
<accession>A0A0F9L837</accession>
<keyword evidence="2" id="KW-0413">Isomerase</keyword>
<evidence type="ECO:0000313" key="5">
    <source>
        <dbReference type="EMBL" id="KKM91034.1"/>
    </source>
</evidence>
<dbReference type="PIRSF" id="PIRSF001338">
    <property type="entry name" value="AIR_carboxylase"/>
    <property type="match status" value="1"/>
</dbReference>
<dbReference type="HAMAP" id="MF_01929">
    <property type="entry name" value="PurE_classI"/>
    <property type="match status" value="1"/>
</dbReference>
<dbReference type="NCBIfam" id="TIGR01162">
    <property type="entry name" value="purE"/>
    <property type="match status" value="1"/>
</dbReference>
<dbReference type="InterPro" id="IPR024694">
    <property type="entry name" value="PurE_prokaryotes"/>
</dbReference>
<dbReference type="GO" id="GO:0006189">
    <property type="term" value="P:'de novo' IMP biosynthetic process"/>
    <property type="evidence" value="ECO:0007669"/>
    <property type="project" value="InterPro"/>
</dbReference>
<dbReference type="EMBL" id="LAZR01006590">
    <property type="protein sequence ID" value="KKM91034.1"/>
    <property type="molecule type" value="Genomic_DNA"/>
</dbReference>
<dbReference type="PANTHER" id="PTHR23046">
    <property type="entry name" value="PHOSPHORIBOSYLAMINOIMIDAZOLE CARBOXYLASE CATALYTIC SUBUNIT"/>
    <property type="match status" value="1"/>
</dbReference>
<evidence type="ECO:0000256" key="3">
    <source>
        <dbReference type="ARBA" id="ARBA00025704"/>
    </source>
</evidence>
<dbReference type="InterPro" id="IPR000031">
    <property type="entry name" value="PurE_dom"/>
</dbReference>
<dbReference type="AlphaFoldDB" id="A0A0F9L837"/>
<comment type="caution">
    <text evidence="5">The sequence shown here is derived from an EMBL/GenBank/DDBJ whole genome shotgun (WGS) entry which is preliminary data.</text>
</comment>